<evidence type="ECO:0000313" key="9">
    <source>
        <dbReference type="EMBL" id="KAK9869757.1"/>
    </source>
</evidence>
<feature type="compositionally biased region" description="Polar residues" evidence="7">
    <location>
        <begin position="461"/>
        <end position="481"/>
    </location>
</feature>
<dbReference type="SMART" id="SM00353">
    <property type="entry name" value="HLH"/>
    <property type="match status" value="1"/>
</dbReference>
<dbReference type="GO" id="GO:0000978">
    <property type="term" value="F:RNA polymerase II cis-regulatory region sequence-specific DNA binding"/>
    <property type="evidence" value="ECO:0007669"/>
    <property type="project" value="TreeGrafter"/>
</dbReference>
<dbReference type="FunFam" id="4.10.280.10:FF:000094">
    <property type="entry name" value="Blast:Carbohydrate-responsive element-binding protein"/>
    <property type="match status" value="1"/>
</dbReference>
<feature type="compositionally biased region" description="Low complexity" evidence="7">
    <location>
        <begin position="439"/>
        <end position="450"/>
    </location>
</feature>
<dbReference type="GO" id="GO:0000981">
    <property type="term" value="F:DNA-binding transcription factor activity, RNA polymerase II-specific"/>
    <property type="evidence" value="ECO:0007669"/>
    <property type="project" value="TreeGrafter"/>
</dbReference>
<keyword evidence="4" id="KW-0804">Transcription</keyword>
<feature type="region of interest" description="Disordered" evidence="7">
    <location>
        <begin position="439"/>
        <end position="482"/>
    </location>
</feature>
<dbReference type="SUPFAM" id="SSF47459">
    <property type="entry name" value="HLH, helix-loop-helix DNA-binding domain"/>
    <property type="match status" value="1"/>
</dbReference>
<dbReference type="Pfam" id="PF00010">
    <property type="entry name" value="HLH"/>
    <property type="match status" value="1"/>
</dbReference>
<evidence type="ECO:0000259" key="8">
    <source>
        <dbReference type="PROSITE" id="PS50888"/>
    </source>
</evidence>
<reference evidence="9 10" key="1">
    <citation type="submission" date="2023-03" db="EMBL/GenBank/DDBJ databases">
        <title>Genome insight into feeding habits of ladybird beetles.</title>
        <authorList>
            <person name="Li H.-S."/>
            <person name="Huang Y.-H."/>
            <person name="Pang H."/>
        </authorList>
    </citation>
    <scope>NUCLEOTIDE SEQUENCE [LARGE SCALE GENOMIC DNA]</scope>
    <source>
        <strain evidence="9">SYSU_2023b</strain>
        <tissue evidence="9">Whole body</tissue>
    </source>
</reference>
<evidence type="ECO:0000256" key="5">
    <source>
        <dbReference type="ARBA" id="ARBA00023242"/>
    </source>
</evidence>
<dbReference type="InterPro" id="IPR011598">
    <property type="entry name" value="bHLH_dom"/>
</dbReference>
<dbReference type="PANTHER" id="PTHR15741">
    <property type="entry name" value="BASIC HELIX-LOOP-HELIX ZIP TRANSCRIPTION FACTOR"/>
    <property type="match status" value="1"/>
</dbReference>
<feature type="compositionally biased region" description="Polar residues" evidence="7">
    <location>
        <begin position="682"/>
        <end position="695"/>
    </location>
</feature>
<organism evidence="9 10">
    <name type="scientific">Henosepilachna vigintioctopunctata</name>
    <dbReference type="NCBI Taxonomy" id="420089"/>
    <lineage>
        <taxon>Eukaryota</taxon>
        <taxon>Metazoa</taxon>
        <taxon>Ecdysozoa</taxon>
        <taxon>Arthropoda</taxon>
        <taxon>Hexapoda</taxon>
        <taxon>Insecta</taxon>
        <taxon>Pterygota</taxon>
        <taxon>Neoptera</taxon>
        <taxon>Endopterygota</taxon>
        <taxon>Coleoptera</taxon>
        <taxon>Polyphaga</taxon>
        <taxon>Cucujiformia</taxon>
        <taxon>Coccinelloidea</taxon>
        <taxon>Coccinellidae</taxon>
        <taxon>Epilachninae</taxon>
        <taxon>Epilachnini</taxon>
        <taxon>Henosepilachna</taxon>
    </lineage>
</organism>
<feature type="coiled-coil region" evidence="6">
    <location>
        <begin position="749"/>
        <end position="790"/>
    </location>
</feature>
<gene>
    <name evidence="9" type="ORF">WA026_003489</name>
</gene>
<dbReference type="PROSITE" id="PS50888">
    <property type="entry name" value="BHLH"/>
    <property type="match status" value="1"/>
</dbReference>
<evidence type="ECO:0000256" key="3">
    <source>
        <dbReference type="ARBA" id="ARBA00023125"/>
    </source>
</evidence>
<proteinExistence type="predicted"/>
<dbReference type="InterPro" id="IPR052207">
    <property type="entry name" value="Max-like/E-box_TFs"/>
</dbReference>
<sequence>MFVASNLGRPIKVEKPERETIHSGHFMVSHFEAEEQDDEDEVAVPVPEVEVSKTIVPVKQFSTGVKDILRNTTQQHLEIDTSLSKLFQCMTLAYRQKLTSPKWNRFRGIRLRWKDKIRLNNVIWRCWHLQFIKKENTLICQFASPLDVDTHNKPEAVVLEGKYWKRKLHAVTAEYKKWRMFHRHHSLLQQLSKENQDMLVNDLDLWNSQSSESVHMLVDEDYMSLMSDTLFSTIANQPFHFPDSREIAKAGLADFIQPSLGPLQPNLDDYMDTFEQEFMLPKLPTVPEEQNDSIYKPSVTWPYSDLDFVTSGTMQEASSSHVVEFNSPIQSIPIEKQQEQPMMTSQPIQSSFNTMLLPSESYSHRQNQLPTAAPPSYQSSVISRTKELNKLSSQQQQQVKFDSNQMAQVDCLYRNFEESNPNVQIGACKDLSMTNSASSSSIQAQLSPRSIGEVPQFKLPQPNTDPRNSTSQGYKFSQPSVRPNIKFTAKTQVQQQVHNPMHNPTVQTLHSQLYNSYISPYQVKEDKNGQIGTSGPSRTKHRSRSSTREPIKRPPLISTVSDPALLNSTNSVLLAQLLTNSSNDSSSSTHNNSVLLTQLLTNSGPESSNLYRQNQNCSQSSGAIRIKEENGLATYLSDTPATTLIITSPVNLNSIPSPTTDPLMLNSYSNSSSPILEHAPQCLNSPTSSQGSVGSPNPDAGCRDQRRAGHIHAEQKRRYNIKNGFDVIHSLIPHLNQNPNAKLSKAAMLQKGAEYIKQLRQEREQLKEEMNNLRQQIENLNTSISNCQSMLPHVAPISIRRDNKMQELFDEYVRNRTMENWKYWVFSLIFRPLLVSFNNIVSTSSVEELYRSTILWVEQHCTLGDLRPVVLNSLRYLCTKTEILSEPERLPDEARQLCLSKKHSS</sequence>
<feature type="region of interest" description="Disordered" evidence="7">
    <location>
        <begin position="681"/>
        <end position="700"/>
    </location>
</feature>
<comment type="caution">
    <text evidence="9">The sequence shown here is derived from an EMBL/GenBank/DDBJ whole genome shotgun (WGS) entry which is preliminary data.</text>
</comment>
<keyword evidence="5" id="KW-0539">Nucleus</keyword>
<dbReference type="AlphaFoldDB" id="A0AAW1THK6"/>
<dbReference type="GO" id="GO:0005634">
    <property type="term" value="C:nucleus"/>
    <property type="evidence" value="ECO:0007669"/>
    <property type="project" value="UniProtKB-SubCell"/>
</dbReference>
<evidence type="ECO:0000256" key="6">
    <source>
        <dbReference type="SAM" id="Coils"/>
    </source>
</evidence>
<dbReference type="CDD" id="cd11405">
    <property type="entry name" value="bHLHzip_MLXIP_like"/>
    <property type="match status" value="1"/>
</dbReference>
<dbReference type="InterPro" id="IPR036638">
    <property type="entry name" value="HLH_DNA-bd_sf"/>
</dbReference>
<keyword evidence="2" id="KW-0805">Transcription regulation</keyword>
<keyword evidence="10" id="KW-1185">Reference proteome</keyword>
<accession>A0AAW1THK6</accession>
<dbReference type="Proteomes" id="UP001431783">
    <property type="component" value="Unassembled WGS sequence"/>
</dbReference>
<keyword evidence="3" id="KW-0238">DNA-binding</keyword>
<dbReference type="GO" id="GO:0046983">
    <property type="term" value="F:protein dimerization activity"/>
    <property type="evidence" value="ECO:0007669"/>
    <property type="project" value="InterPro"/>
</dbReference>
<dbReference type="CDD" id="cd21739">
    <property type="entry name" value="NES2-NLS_ChREBP-like"/>
    <property type="match status" value="1"/>
</dbReference>
<keyword evidence="6" id="KW-0175">Coiled coil</keyword>
<dbReference type="EMBL" id="JARQZJ010000001">
    <property type="protein sequence ID" value="KAK9869757.1"/>
    <property type="molecule type" value="Genomic_DNA"/>
</dbReference>
<dbReference type="Gene3D" id="4.10.280.10">
    <property type="entry name" value="Helix-loop-helix DNA-binding domain"/>
    <property type="match status" value="1"/>
</dbReference>
<feature type="region of interest" description="Disordered" evidence="7">
    <location>
        <begin position="525"/>
        <end position="562"/>
    </location>
</feature>
<feature type="domain" description="BHLH" evidence="8">
    <location>
        <begin position="705"/>
        <end position="759"/>
    </location>
</feature>
<evidence type="ECO:0000256" key="4">
    <source>
        <dbReference type="ARBA" id="ARBA00023163"/>
    </source>
</evidence>
<name>A0AAW1THK6_9CUCU</name>
<dbReference type="PANTHER" id="PTHR15741:SF37">
    <property type="entry name" value="LD38259P"/>
    <property type="match status" value="1"/>
</dbReference>
<evidence type="ECO:0000313" key="10">
    <source>
        <dbReference type="Proteomes" id="UP001431783"/>
    </source>
</evidence>
<protein>
    <recommendedName>
        <fullName evidence="8">BHLH domain-containing protein</fullName>
    </recommendedName>
</protein>
<evidence type="ECO:0000256" key="7">
    <source>
        <dbReference type="SAM" id="MobiDB-lite"/>
    </source>
</evidence>
<evidence type="ECO:0000256" key="1">
    <source>
        <dbReference type="ARBA" id="ARBA00004123"/>
    </source>
</evidence>
<evidence type="ECO:0000256" key="2">
    <source>
        <dbReference type="ARBA" id="ARBA00023015"/>
    </source>
</evidence>
<comment type="subcellular location">
    <subcellularLocation>
        <location evidence="1">Nucleus</location>
    </subcellularLocation>
</comment>